<evidence type="ECO:0000256" key="17">
    <source>
        <dbReference type="ARBA" id="ARBA00078074"/>
    </source>
</evidence>
<keyword evidence="20" id="KW-1185">Reference proteome</keyword>
<evidence type="ECO:0000256" key="5">
    <source>
        <dbReference type="ARBA" id="ARBA00022801"/>
    </source>
</evidence>
<keyword evidence="3" id="KW-0645">Protease</keyword>
<evidence type="ECO:0000256" key="4">
    <source>
        <dbReference type="ARBA" id="ARBA00022723"/>
    </source>
</evidence>
<dbReference type="KEGG" id="vpy:HZI73_14635"/>
<dbReference type="EMBL" id="CP058649">
    <property type="protein sequence ID" value="QUI23445.1"/>
    <property type="molecule type" value="Genomic_DNA"/>
</dbReference>
<dbReference type="PRINTS" id="PR00934">
    <property type="entry name" value="XHISDIPTASE"/>
</dbReference>
<evidence type="ECO:0000256" key="12">
    <source>
        <dbReference type="ARBA" id="ARBA00061423"/>
    </source>
</evidence>
<keyword evidence="6" id="KW-0862">Zinc</keyword>
<dbReference type="FunFam" id="3.40.630.10:FF:000015">
    <property type="entry name" value="Aminoacyl-histidine dipeptidase PepD"/>
    <property type="match status" value="1"/>
</dbReference>
<evidence type="ECO:0000256" key="2">
    <source>
        <dbReference type="ARBA" id="ARBA00001947"/>
    </source>
</evidence>
<dbReference type="GO" id="GO:0046872">
    <property type="term" value="F:metal ion binding"/>
    <property type="evidence" value="ECO:0007669"/>
    <property type="project" value="UniProtKB-KW"/>
</dbReference>
<keyword evidence="8" id="KW-0170">Cobalt</keyword>
<dbReference type="CDD" id="cd03890">
    <property type="entry name" value="M20_pepD"/>
    <property type="match status" value="1"/>
</dbReference>
<dbReference type="NCBIfam" id="TIGR01893">
    <property type="entry name" value="aa-his-dipept"/>
    <property type="match status" value="1"/>
</dbReference>
<dbReference type="PANTHER" id="PTHR43501:SF1">
    <property type="entry name" value="CYTOSOL NON-SPECIFIC DIPEPTIDASE"/>
    <property type="match status" value="1"/>
</dbReference>
<dbReference type="PANTHER" id="PTHR43501">
    <property type="entry name" value="CYTOSOL NON-SPECIFIC DIPEPTIDASE"/>
    <property type="match status" value="1"/>
</dbReference>
<feature type="domain" description="Peptidase M20 dimerisation" evidence="18">
    <location>
        <begin position="207"/>
        <end position="291"/>
    </location>
</feature>
<evidence type="ECO:0000256" key="14">
    <source>
        <dbReference type="ARBA" id="ARBA00075285"/>
    </source>
</evidence>
<reference evidence="19" key="1">
    <citation type="submission" date="2020-07" db="EMBL/GenBank/DDBJ databases">
        <title>Vallitalea pronyensis genome.</title>
        <authorList>
            <person name="Postec A."/>
        </authorList>
    </citation>
    <scope>NUCLEOTIDE SEQUENCE</scope>
    <source>
        <strain evidence="19">FatNI3</strain>
    </source>
</reference>
<comment type="catalytic activity">
    <reaction evidence="9">
        <text>Hydrolysis of dipeptides, preferentially hydrophobic dipeptides including prolyl amino acids.</text>
        <dbReference type="EC" id="3.4.13.18"/>
    </reaction>
</comment>
<dbReference type="FunFam" id="3.40.630.10:FF:000072">
    <property type="entry name" value="Aminoacyl-histidine dipeptidase"/>
    <property type="match status" value="1"/>
</dbReference>
<evidence type="ECO:0000256" key="7">
    <source>
        <dbReference type="ARBA" id="ARBA00023049"/>
    </source>
</evidence>
<dbReference type="Proteomes" id="UP000683246">
    <property type="component" value="Chromosome"/>
</dbReference>
<dbReference type="Pfam" id="PF07687">
    <property type="entry name" value="M20_dimer"/>
    <property type="match status" value="1"/>
</dbReference>
<comment type="similarity">
    <text evidence="12">Belongs to the peptidase M20C family.</text>
</comment>
<dbReference type="RefSeq" id="WP_212694129.1">
    <property type="nucleotide sequence ID" value="NZ_CP058649.1"/>
</dbReference>
<proteinExistence type="inferred from homology"/>
<keyword evidence="4" id="KW-0479">Metal-binding</keyword>
<evidence type="ECO:0000256" key="16">
    <source>
        <dbReference type="ARBA" id="ARBA00077688"/>
    </source>
</evidence>
<evidence type="ECO:0000256" key="9">
    <source>
        <dbReference type="ARBA" id="ARBA00036421"/>
    </source>
</evidence>
<evidence type="ECO:0000256" key="1">
    <source>
        <dbReference type="ARBA" id="ARBA00001941"/>
    </source>
</evidence>
<dbReference type="GO" id="GO:0006508">
    <property type="term" value="P:proteolysis"/>
    <property type="evidence" value="ECO:0007669"/>
    <property type="project" value="UniProtKB-KW"/>
</dbReference>
<evidence type="ECO:0000256" key="11">
    <source>
        <dbReference type="ARBA" id="ARBA00044252"/>
    </source>
</evidence>
<dbReference type="Gene3D" id="3.40.630.10">
    <property type="entry name" value="Zn peptidases"/>
    <property type="match status" value="2"/>
</dbReference>
<dbReference type="EC" id="3.4.13.18" evidence="10"/>
<keyword evidence="5" id="KW-0378">Hydrolase</keyword>
<dbReference type="GO" id="GO:0070573">
    <property type="term" value="F:metallodipeptidase activity"/>
    <property type="evidence" value="ECO:0007669"/>
    <property type="project" value="TreeGrafter"/>
</dbReference>
<evidence type="ECO:0000256" key="13">
    <source>
        <dbReference type="ARBA" id="ARBA00071271"/>
    </source>
</evidence>
<evidence type="ECO:0000256" key="10">
    <source>
        <dbReference type="ARBA" id="ARBA00038976"/>
    </source>
</evidence>
<dbReference type="InterPro" id="IPR001160">
    <property type="entry name" value="Peptidase_M20C"/>
</dbReference>
<evidence type="ECO:0000259" key="18">
    <source>
        <dbReference type="Pfam" id="PF07687"/>
    </source>
</evidence>
<organism evidence="19 20">
    <name type="scientific">Vallitalea pronyensis</name>
    <dbReference type="NCBI Taxonomy" id="1348613"/>
    <lineage>
        <taxon>Bacteria</taxon>
        <taxon>Bacillati</taxon>
        <taxon>Bacillota</taxon>
        <taxon>Clostridia</taxon>
        <taxon>Lachnospirales</taxon>
        <taxon>Vallitaleaceae</taxon>
        <taxon>Vallitalea</taxon>
    </lineage>
</organism>
<dbReference type="InterPro" id="IPR002933">
    <property type="entry name" value="Peptidase_M20"/>
</dbReference>
<name>A0A8J8MKP4_9FIRM</name>
<evidence type="ECO:0000313" key="20">
    <source>
        <dbReference type="Proteomes" id="UP000683246"/>
    </source>
</evidence>
<dbReference type="AlphaFoldDB" id="A0A8J8MKP4"/>
<evidence type="ECO:0000256" key="8">
    <source>
        <dbReference type="ARBA" id="ARBA00023285"/>
    </source>
</evidence>
<evidence type="ECO:0000256" key="15">
    <source>
        <dbReference type="ARBA" id="ARBA00076004"/>
    </source>
</evidence>
<sequence length="484" mass="53004">MSKILEGLEPKGVFTYFEAISDIPRGSGNEQAISDYLVNFAKERHLEVIQDKALNVIIKKPGTGGLEHAPIVILQGHMDMVNEKNFDTVHDFLKDPLRLVVNGDFISAEGTTLGADNGIAVAYCLALLDAQDIPHPPMEVVITTDEEAGMTGASALDTSPIQGKYLINMDSEEEGEFTVSCAGGLKASISIPAVWEEAEGNVLKVMVKGLKGGHSGTEIDKCRGNSNRILGRILYALKTEIDLKIIDVFGGSKDNAIPREAYAHLVVKGNQLDAAKAILDNITKSIQHEYKTSDTGLVVELTEPNIEHVKTLAQGSTDNLIFLLLNLPNGIQTMSADIDGLVESSLNLGVIHTNEERVKITFAVRSSVGSLKTLISNQLLTLAEKCDAKYSVTGAYPEWEYRKESKLRDIFIKTYEEKYGKKPLVNAIHAGLECGIFDEKIEGLDMVALGPNMFDVHTPDERLSISSTRRVWEFLLDVLKNIHD</sequence>
<dbReference type="InterPro" id="IPR011650">
    <property type="entry name" value="Peptidase_M20_dimer"/>
</dbReference>
<comment type="cofactor">
    <cofactor evidence="1">
        <name>Co(2+)</name>
        <dbReference type="ChEBI" id="CHEBI:48828"/>
    </cofactor>
</comment>
<dbReference type="GO" id="GO:0005829">
    <property type="term" value="C:cytosol"/>
    <property type="evidence" value="ECO:0007669"/>
    <property type="project" value="TreeGrafter"/>
</dbReference>
<dbReference type="SUPFAM" id="SSF53187">
    <property type="entry name" value="Zn-dependent exopeptidases"/>
    <property type="match status" value="1"/>
</dbReference>
<dbReference type="PIRSF" id="PIRSF016599">
    <property type="entry name" value="Xaa-His_dipept"/>
    <property type="match status" value="1"/>
</dbReference>
<evidence type="ECO:0000313" key="19">
    <source>
        <dbReference type="EMBL" id="QUI23445.1"/>
    </source>
</evidence>
<evidence type="ECO:0000256" key="3">
    <source>
        <dbReference type="ARBA" id="ARBA00022670"/>
    </source>
</evidence>
<evidence type="ECO:0000256" key="6">
    <source>
        <dbReference type="ARBA" id="ARBA00022833"/>
    </source>
</evidence>
<dbReference type="Pfam" id="PF01546">
    <property type="entry name" value="Peptidase_M20"/>
    <property type="match status" value="1"/>
</dbReference>
<keyword evidence="7" id="KW-0482">Metalloprotease</keyword>
<protein>
    <recommendedName>
        <fullName evidence="13">Cytosol non-specific dipeptidase</fullName>
        <ecNumber evidence="10">3.4.13.18</ecNumber>
    </recommendedName>
    <alternativeName>
        <fullName evidence="16">Aminoacyl-histidine dipeptidase</fullName>
    </alternativeName>
    <alternativeName>
        <fullName evidence="15">Beta-alanyl-histidine dipeptidase</fullName>
    </alternativeName>
    <alternativeName>
        <fullName evidence="14">Carnosinase</fullName>
    </alternativeName>
    <alternativeName>
        <fullName evidence="11">Peptidase D</fullName>
    </alternativeName>
    <alternativeName>
        <fullName evidence="17">Xaa-His dipeptidase</fullName>
    </alternativeName>
</protein>
<comment type="cofactor">
    <cofactor evidence="2">
        <name>Zn(2+)</name>
        <dbReference type="ChEBI" id="CHEBI:29105"/>
    </cofactor>
</comment>
<gene>
    <name evidence="19" type="ORF">HZI73_14635</name>
</gene>
<accession>A0A8J8MKP4</accession>